<evidence type="ECO:0000313" key="1">
    <source>
        <dbReference type="EMBL" id="GHO61092.1"/>
    </source>
</evidence>
<comment type="caution">
    <text evidence="1">The sequence shown here is derived from an EMBL/GenBank/DDBJ whole genome shotgun (WGS) entry which is preliminary data.</text>
</comment>
<proteinExistence type="predicted"/>
<protein>
    <submittedName>
        <fullName evidence="1">Uncharacterized protein</fullName>
    </submittedName>
</protein>
<organism evidence="1 2">
    <name type="scientific">Ktedonobacter robiniae</name>
    <dbReference type="NCBI Taxonomy" id="2778365"/>
    <lineage>
        <taxon>Bacteria</taxon>
        <taxon>Bacillati</taxon>
        <taxon>Chloroflexota</taxon>
        <taxon>Ktedonobacteria</taxon>
        <taxon>Ktedonobacterales</taxon>
        <taxon>Ktedonobacteraceae</taxon>
        <taxon>Ktedonobacter</taxon>
    </lineage>
</organism>
<dbReference type="EMBL" id="BNJG01000009">
    <property type="protein sequence ID" value="GHO61092.1"/>
    <property type="molecule type" value="Genomic_DNA"/>
</dbReference>
<name>A0ABQ3V986_9CHLR</name>
<keyword evidence="2" id="KW-1185">Reference proteome</keyword>
<reference evidence="1 2" key="1">
    <citation type="journal article" date="2021" name="Int. J. Syst. Evol. Microbiol.">
        <title>Reticulibacter mediterranei gen. nov., sp. nov., within the new family Reticulibacteraceae fam. nov., and Ktedonospora formicarum gen. nov., sp. nov., Ktedonobacter robiniae sp. nov., Dictyobacter formicarum sp. nov. and Dictyobacter arantiisoli sp. nov., belonging to the class Ktedonobacteria.</title>
        <authorList>
            <person name="Yabe S."/>
            <person name="Zheng Y."/>
            <person name="Wang C.M."/>
            <person name="Sakai Y."/>
            <person name="Abe K."/>
            <person name="Yokota A."/>
            <person name="Donadio S."/>
            <person name="Cavaletti L."/>
            <person name="Monciardini P."/>
        </authorList>
    </citation>
    <scope>NUCLEOTIDE SEQUENCE [LARGE SCALE GENOMIC DNA]</scope>
    <source>
        <strain evidence="1 2">SOSP1-30</strain>
    </source>
</reference>
<dbReference type="Proteomes" id="UP000654345">
    <property type="component" value="Unassembled WGS sequence"/>
</dbReference>
<gene>
    <name evidence="1" type="ORF">KSB_95670</name>
</gene>
<accession>A0ABQ3V986</accession>
<dbReference type="RefSeq" id="WP_201377087.1">
    <property type="nucleotide sequence ID" value="NZ_BNJG01000009.1"/>
</dbReference>
<sequence>MLRPVDDWKREKFGGLQYLPRELTDRGEHKCINSASNDLVLMQVARELRQVAEAIQATFG</sequence>
<evidence type="ECO:0000313" key="2">
    <source>
        <dbReference type="Proteomes" id="UP000654345"/>
    </source>
</evidence>